<dbReference type="PANTHER" id="PTHR47501">
    <property type="entry name" value="TRANSPOSASE-RELATED"/>
    <property type="match status" value="1"/>
</dbReference>
<evidence type="ECO:0000256" key="1">
    <source>
        <dbReference type="SAM" id="MobiDB-lite"/>
    </source>
</evidence>
<reference evidence="2" key="2">
    <citation type="submission" date="2016-05" db="EMBL/GenBank/DDBJ databases">
        <title>Comparative analysis highlights variable genome content of wheat rusts and divergence of the mating loci.</title>
        <authorList>
            <person name="Cuomo C.A."/>
            <person name="Bakkeren G."/>
            <person name="Szabo L."/>
            <person name="Khalil H."/>
            <person name="Joly D."/>
            <person name="Goldberg J."/>
            <person name="Young S."/>
            <person name="Zeng Q."/>
            <person name="Fellers J."/>
        </authorList>
    </citation>
    <scope>NUCLEOTIDE SEQUENCE [LARGE SCALE GENOMIC DNA]</scope>
    <source>
        <strain evidence="2">1-1 BBBD Race 1</strain>
    </source>
</reference>
<evidence type="ECO:0000313" key="4">
    <source>
        <dbReference type="Proteomes" id="UP000005240"/>
    </source>
</evidence>
<organism evidence="2">
    <name type="scientific">Puccinia triticina (isolate 1-1 / race 1 (BBBD))</name>
    <name type="common">Brown leaf rust fungus</name>
    <dbReference type="NCBI Taxonomy" id="630390"/>
    <lineage>
        <taxon>Eukaryota</taxon>
        <taxon>Fungi</taxon>
        <taxon>Dikarya</taxon>
        <taxon>Basidiomycota</taxon>
        <taxon>Pucciniomycotina</taxon>
        <taxon>Pucciniomycetes</taxon>
        <taxon>Pucciniales</taxon>
        <taxon>Pucciniaceae</taxon>
        <taxon>Puccinia</taxon>
    </lineage>
</organism>
<dbReference type="Proteomes" id="UP000005240">
    <property type="component" value="Unassembled WGS sequence"/>
</dbReference>
<feature type="region of interest" description="Disordered" evidence="1">
    <location>
        <begin position="1"/>
        <end position="124"/>
    </location>
</feature>
<dbReference type="EnsemblFungi" id="PTTG_29175-t43_1">
    <property type="protein sequence ID" value="PTTG_29175-t43_1-p1"/>
    <property type="gene ID" value="PTTG_29175"/>
</dbReference>
<sequence>MEEVPSTPPNTTDHSHTVPESVTRRESSRIRTPMSRPGFIATQSDSRRALVPILPKPKQSRSTNHQVDVEEEHLELGSGGTSQLDSQAPTQVSSRTGQQVTVNLRQDSNDENRVANVRKADQSKDKDGFDHVSLYFWPLCEGPKQDLSSKGNRCRWCPNEFKAQARSSYNLKCHRDGTYIKGSLRPPCPGRANAIAAGAHLPSSAAQAVIDKAEAQPAGVGNLIAYTTKGQFNNDTLNRLLVIWIVRQSLPWIRIEDYLLRVCFDYAMHNTKLHSRVWAASVAHKL</sequence>
<reference evidence="3 4" key="3">
    <citation type="journal article" date="2017" name="G3 (Bethesda)">
        <title>Comparative analysis highlights variable genome content of wheat rusts and divergence of the mating loci.</title>
        <authorList>
            <person name="Cuomo C.A."/>
            <person name="Bakkeren G."/>
            <person name="Khalil H.B."/>
            <person name="Panwar V."/>
            <person name="Joly D."/>
            <person name="Linning R."/>
            <person name="Sakthikumar S."/>
            <person name="Song X."/>
            <person name="Adiconis X."/>
            <person name="Fan L."/>
            <person name="Goldberg J.M."/>
            <person name="Levin J.Z."/>
            <person name="Young S."/>
            <person name="Zeng Q."/>
            <person name="Anikster Y."/>
            <person name="Bruce M."/>
            <person name="Wang M."/>
            <person name="Yin C."/>
            <person name="McCallum B."/>
            <person name="Szabo L.J."/>
            <person name="Hulbert S."/>
            <person name="Chen X."/>
            <person name="Fellers J.P."/>
        </authorList>
    </citation>
    <scope>NUCLEOTIDE SEQUENCE</scope>
    <source>
        <strain evidence="4">Isolate 1-1 / race 1 (BBBD)</strain>
        <strain evidence="3">isolate 1-1 / race 1 (BBBD)</strain>
    </source>
</reference>
<evidence type="ECO:0000313" key="3">
    <source>
        <dbReference type="EnsemblFungi" id="PTTG_29175-t43_1-p1"/>
    </source>
</evidence>
<feature type="compositionally biased region" description="Polar residues" evidence="1">
    <location>
        <begin position="81"/>
        <end position="106"/>
    </location>
</feature>
<evidence type="ECO:0000313" key="2">
    <source>
        <dbReference type="EMBL" id="OAV88046.1"/>
    </source>
</evidence>
<dbReference type="PANTHER" id="PTHR47501:SF5">
    <property type="entry name" value="HAT C-TERMINAL DIMERISATION DOMAIN-CONTAINING PROTEIN"/>
    <property type="match status" value="1"/>
</dbReference>
<dbReference type="OrthoDB" id="2505348at2759"/>
<reference evidence="2" key="1">
    <citation type="submission" date="2009-11" db="EMBL/GenBank/DDBJ databases">
        <authorList>
            <consortium name="The Broad Institute Genome Sequencing Platform"/>
            <person name="Ward D."/>
            <person name="Feldgarden M."/>
            <person name="Earl A."/>
            <person name="Young S.K."/>
            <person name="Zeng Q."/>
            <person name="Koehrsen M."/>
            <person name="Alvarado L."/>
            <person name="Berlin A."/>
            <person name="Bochicchio J."/>
            <person name="Borenstein D."/>
            <person name="Chapman S.B."/>
            <person name="Chen Z."/>
            <person name="Engels R."/>
            <person name="Freedman E."/>
            <person name="Gellesch M."/>
            <person name="Goldberg J."/>
            <person name="Griggs A."/>
            <person name="Gujja S."/>
            <person name="Heilman E."/>
            <person name="Heiman D."/>
            <person name="Hepburn T."/>
            <person name="Howarth C."/>
            <person name="Jen D."/>
            <person name="Larson L."/>
            <person name="Lewis B."/>
            <person name="Mehta T."/>
            <person name="Park D."/>
            <person name="Pearson M."/>
            <person name="Roberts A."/>
            <person name="Saif S."/>
            <person name="Shea T."/>
            <person name="Shenoy N."/>
            <person name="Sisk P."/>
            <person name="Stolte C."/>
            <person name="Sykes S."/>
            <person name="Thomson T."/>
            <person name="Walk T."/>
            <person name="White J."/>
            <person name="Yandava C."/>
            <person name="Izard J."/>
            <person name="Baranova O.V."/>
            <person name="Blanton J.M."/>
            <person name="Tanner A.C."/>
            <person name="Dewhirst F.E."/>
            <person name="Haas B."/>
            <person name="Nusbaum C."/>
            <person name="Birren B."/>
        </authorList>
    </citation>
    <scope>NUCLEOTIDE SEQUENCE [LARGE SCALE GENOMIC DNA]</scope>
    <source>
        <strain evidence="2">1-1 BBBD Race 1</strain>
    </source>
</reference>
<feature type="compositionally biased region" description="Basic and acidic residues" evidence="1">
    <location>
        <begin position="13"/>
        <end position="29"/>
    </location>
</feature>
<proteinExistence type="predicted"/>
<dbReference type="AlphaFoldDB" id="A0A180G5X7"/>
<reference evidence="3" key="4">
    <citation type="submission" date="2025-05" db="UniProtKB">
        <authorList>
            <consortium name="EnsemblFungi"/>
        </authorList>
    </citation>
    <scope>IDENTIFICATION</scope>
    <source>
        <strain evidence="3">isolate 1-1 / race 1 (BBBD)</strain>
    </source>
</reference>
<protein>
    <submittedName>
        <fullName evidence="2 3">Uncharacterized protein</fullName>
    </submittedName>
</protein>
<gene>
    <name evidence="2" type="ORF">PTTG_29175</name>
</gene>
<keyword evidence="4" id="KW-1185">Reference proteome</keyword>
<dbReference type="VEuPathDB" id="FungiDB:PTTG_29175"/>
<dbReference type="EMBL" id="ADAS02000220">
    <property type="protein sequence ID" value="OAV88046.1"/>
    <property type="molecule type" value="Genomic_DNA"/>
</dbReference>
<feature type="compositionally biased region" description="Basic and acidic residues" evidence="1">
    <location>
        <begin position="107"/>
        <end position="124"/>
    </location>
</feature>
<dbReference type="STRING" id="630390.A0A180G5X7"/>
<name>A0A180G5X7_PUCT1</name>
<accession>A0A180G5X7</accession>